<dbReference type="Proteomes" id="UP000887565">
    <property type="component" value="Unplaced"/>
</dbReference>
<dbReference type="WBParaSite" id="nRc.2.0.1.t40360-RA">
    <property type="protein sequence ID" value="nRc.2.0.1.t40360-RA"/>
    <property type="gene ID" value="nRc.2.0.1.g40360"/>
</dbReference>
<dbReference type="AlphaFoldDB" id="A0A915KQK5"/>
<protein>
    <submittedName>
        <fullName evidence="2">Uncharacterized protein</fullName>
    </submittedName>
</protein>
<reference evidence="2" key="1">
    <citation type="submission" date="2022-11" db="UniProtKB">
        <authorList>
            <consortium name="WormBaseParasite"/>
        </authorList>
    </citation>
    <scope>IDENTIFICATION</scope>
</reference>
<evidence type="ECO:0000313" key="2">
    <source>
        <dbReference type="WBParaSite" id="nRc.2.0.1.t40360-RA"/>
    </source>
</evidence>
<name>A0A915KQK5_ROMCU</name>
<accession>A0A915KQK5</accession>
<organism evidence="1 2">
    <name type="scientific">Romanomermis culicivorax</name>
    <name type="common">Nematode worm</name>
    <dbReference type="NCBI Taxonomy" id="13658"/>
    <lineage>
        <taxon>Eukaryota</taxon>
        <taxon>Metazoa</taxon>
        <taxon>Ecdysozoa</taxon>
        <taxon>Nematoda</taxon>
        <taxon>Enoplea</taxon>
        <taxon>Dorylaimia</taxon>
        <taxon>Mermithida</taxon>
        <taxon>Mermithoidea</taxon>
        <taxon>Mermithidae</taxon>
        <taxon>Romanomermis</taxon>
    </lineage>
</organism>
<keyword evidence="1" id="KW-1185">Reference proteome</keyword>
<sequence>MLADQNSTKTSSLLQKYNGCVQTYVEVVKGTQFSATVANFSQTERSTWAKILLDDQFP</sequence>
<proteinExistence type="predicted"/>
<evidence type="ECO:0000313" key="1">
    <source>
        <dbReference type="Proteomes" id="UP000887565"/>
    </source>
</evidence>